<gene>
    <name evidence="8" type="ORF">CLV41_101942</name>
</gene>
<feature type="transmembrane region" description="Helical" evidence="6">
    <location>
        <begin position="72"/>
        <end position="95"/>
    </location>
</feature>
<keyword evidence="5 6" id="KW-0472">Membrane</keyword>
<dbReference type="RefSeq" id="WP_103221546.1">
    <property type="nucleotide sequence ID" value="NZ_PPCN01000001.1"/>
</dbReference>
<dbReference type="AlphaFoldDB" id="A0A2S3V3C3"/>
<feature type="transmembrane region" description="Helical" evidence="6">
    <location>
        <begin position="192"/>
        <end position="210"/>
    </location>
</feature>
<dbReference type="PANTHER" id="PTHR12677:SF59">
    <property type="entry name" value="GOLGI APPARATUS MEMBRANE PROTEIN TVP38-RELATED"/>
    <property type="match status" value="1"/>
</dbReference>
<feature type="transmembrane region" description="Helical" evidence="6">
    <location>
        <begin position="107"/>
        <end position="133"/>
    </location>
</feature>
<feature type="transmembrane region" description="Helical" evidence="6">
    <location>
        <begin position="160"/>
        <end position="180"/>
    </location>
</feature>
<dbReference type="OrthoDB" id="9779114at2"/>
<evidence type="ECO:0000313" key="9">
    <source>
        <dbReference type="Proteomes" id="UP000236959"/>
    </source>
</evidence>
<dbReference type="GO" id="GO:0005886">
    <property type="term" value="C:plasma membrane"/>
    <property type="evidence" value="ECO:0007669"/>
    <property type="project" value="UniProtKB-SubCell"/>
</dbReference>
<accession>A0A2S3V3C3</accession>
<evidence type="ECO:0000256" key="6">
    <source>
        <dbReference type="RuleBase" id="RU366058"/>
    </source>
</evidence>
<evidence type="ECO:0000256" key="5">
    <source>
        <dbReference type="ARBA" id="ARBA00023136"/>
    </source>
</evidence>
<dbReference type="Pfam" id="PF09335">
    <property type="entry name" value="VTT_dom"/>
    <property type="match status" value="1"/>
</dbReference>
<evidence type="ECO:0000256" key="3">
    <source>
        <dbReference type="ARBA" id="ARBA00022692"/>
    </source>
</evidence>
<dbReference type="Proteomes" id="UP000236959">
    <property type="component" value="Unassembled WGS sequence"/>
</dbReference>
<keyword evidence="4 6" id="KW-1133">Transmembrane helix</keyword>
<dbReference type="InterPro" id="IPR015414">
    <property type="entry name" value="TMEM64"/>
</dbReference>
<evidence type="ECO:0000259" key="7">
    <source>
        <dbReference type="Pfam" id="PF09335"/>
    </source>
</evidence>
<name>A0A2S3V3C3_9HYPH</name>
<comment type="caution">
    <text evidence="8">The sequence shown here is derived from an EMBL/GenBank/DDBJ whole genome shotgun (WGS) entry which is preliminary data.</text>
</comment>
<keyword evidence="9" id="KW-1185">Reference proteome</keyword>
<sequence>MPGDKANAMTAPKETEALAGETRKRSISARIRTWLPLSVLIALMGLAFSLGLHDQLTLSNLIMRRQELAGYVDGNTALALVVYLAVYTVAVALSFPGASLLTIAGGFLFGWVLGGFVTVLGATLGACAVFLVARTSLGDVLTRRAGPFLSRLADGFRNDAFNYLLFLRLTPVFPFWLVNIAPAIFRMPLPSYALATFVGIIPGTFAFTFIGSGLDSVIAAQEAADPGCAAAGTCRIELSALVTPQLLTAFFALGIVSLIPVILKKLRSR</sequence>
<comment type="subcellular location">
    <subcellularLocation>
        <location evidence="1 6">Cell membrane</location>
        <topology evidence="1 6">Multi-pass membrane protein</topology>
    </subcellularLocation>
</comment>
<evidence type="ECO:0000256" key="4">
    <source>
        <dbReference type="ARBA" id="ARBA00022989"/>
    </source>
</evidence>
<reference evidence="8 9" key="1">
    <citation type="submission" date="2018-01" db="EMBL/GenBank/DDBJ databases">
        <title>Genomic Encyclopedia of Archaeal and Bacterial Type Strains, Phase II (KMG-II): from individual species to whole genera.</title>
        <authorList>
            <person name="Goeker M."/>
        </authorList>
    </citation>
    <scope>NUCLEOTIDE SEQUENCE [LARGE SCALE GENOMIC DNA]</scope>
    <source>
        <strain evidence="8 9">DSM 17023</strain>
    </source>
</reference>
<feature type="domain" description="VTT" evidence="7">
    <location>
        <begin position="98"/>
        <end position="212"/>
    </location>
</feature>
<dbReference type="InterPro" id="IPR032816">
    <property type="entry name" value="VTT_dom"/>
</dbReference>
<keyword evidence="3 6" id="KW-0812">Transmembrane</keyword>
<feature type="transmembrane region" description="Helical" evidence="6">
    <location>
        <begin position="246"/>
        <end position="263"/>
    </location>
</feature>
<evidence type="ECO:0000313" key="8">
    <source>
        <dbReference type="EMBL" id="POF34487.1"/>
    </source>
</evidence>
<evidence type="ECO:0000256" key="1">
    <source>
        <dbReference type="ARBA" id="ARBA00004651"/>
    </source>
</evidence>
<proteinExistence type="inferred from homology"/>
<feature type="transmembrane region" description="Helical" evidence="6">
    <location>
        <begin position="33"/>
        <end position="52"/>
    </location>
</feature>
<evidence type="ECO:0000256" key="2">
    <source>
        <dbReference type="ARBA" id="ARBA00022475"/>
    </source>
</evidence>
<dbReference type="EMBL" id="PPCN01000001">
    <property type="protein sequence ID" value="POF34487.1"/>
    <property type="molecule type" value="Genomic_DNA"/>
</dbReference>
<protein>
    <recommendedName>
        <fullName evidence="6">TVP38/TMEM64 family membrane protein</fullName>
    </recommendedName>
</protein>
<organism evidence="8 9">
    <name type="scientific">Roseibium marinum</name>
    <dbReference type="NCBI Taxonomy" id="281252"/>
    <lineage>
        <taxon>Bacteria</taxon>
        <taxon>Pseudomonadati</taxon>
        <taxon>Pseudomonadota</taxon>
        <taxon>Alphaproteobacteria</taxon>
        <taxon>Hyphomicrobiales</taxon>
        <taxon>Stappiaceae</taxon>
        <taxon>Roseibium</taxon>
    </lineage>
</organism>
<keyword evidence="2 6" id="KW-1003">Cell membrane</keyword>
<dbReference type="PANTHER" id="PTHR12677">
    <property type="entry name" value="GOLGI APPARATUS MEMBRANE PROTEIN TVP38-RELATED"/>
    <property type="match status" value="1"/>
</dbReference>
<comment type="similarity">
    <text evidence="6">Belongs to the TVP38/TMEM64 family.</text>
</comment>